<dbReference type="SUPFAM" id="SSF52402">
    <property type="entry name" value="Adenine nucleotide alpha hydrolases-like"/>
    <property type="match status" value="2"/>
</dbReference>
<evidence type="ECO:0000256" key="1">
    <source>
        <dbReference type="ARBA" id="ARBA00008791"/>
    </source>
</evidence>
<dbReference type="Gene3D" id="3.40.50.620">
    <property type="entry name" value="HUPs"/>
    <property type="match status" value="1"/>
</dbReference>
<dbReference type="PANTHER" id="PTHR46268:SF6">
    <property type="entry name" value="UNIVERSAL STRESS PROTEIN UP12"/>
    <property type="match status" value="1"/>
</dbReference>
<dbReference type="EMBL" id="CP007029">
    <property type="protein sequence ID" value="AHE97117.1"/>
    <property type="molecule type" value="Genomic_DNA"/>
</dbReference>
<dbReference type="HOGENOM" id="CLU_049301_2_1_6"/>
<feature type="domain" description="UspA" evidence="2">
    <location>
        <begin position="156"/>
        <end position="281"/>
    </location>
</feature>
<accession>W0DIN5</accession>
<evidence type="ECO:0000313" key="4">
    <source>
        <dbReference type="Proteomes" id="UP000005289"/>
    </source>
</evidence>
<dbReference type="InterPro" id="IPR006016">
    <property type="entry name" value="UspA"/>
</dbReference>
<dbReference type="AlphaFoldDB" id="W0DIN5"/>
<dbReference type="PRINTS" id="PR01438">
    <property type="entry name" value="UNVRSLSTRESS"/>
</dbReference>
<proteinExistence type="inferred from homology"/>
<dbReference type="CDD" id="cd00293">
    <property type="entry name" value="USP-like"/>
    <property type="match status" value="2"/>
</dbReference>
<gene>
    <name evidence="3" type="ORF">THITH_01195</name>
</gene>
<feature type="domain" description="UspA" evidence="2">
    <location>
        <begin position="11"/>
        <end position="147"/>
    </location>
</feature>
<dbReference type="KEGG" id="tti:THITH_01195"/>
<dbReference type="RefSeq" id="WP_006746353.1">
    <property type="nucleotide sequence ID" value="NZ_CP007029.1"/>
</dbReference>
<organism evidence="3 4">
    <name type="scientific">Thioalkalivibrio paradoxus ARh 1</name>
    <dbReference type="NCBI Taxonomy" id="713585"/>
    <lineage>
        <taxon>Bacteria</taxon>
        <taxon>Pseudomonadati</taxon>
        <taxon>Pseudomonadota</taxon>
        <taxon>Gammaproteobacteria</taxon>
        <taxon>Chromatiales</taxon>
        <taxon>Ectothiorhodospiraceae</taxon>
        <taxon>Thioalkalivibrio</taxon>
    </lineage>
</organism>
<dbReference type="OrthoDB" id="9792500at2"/>
<evidence type="ECO:0000313" key="3">
    <source>
        <dbReference type="EMBL" id="AHE97117.1"/>
    </source>
</evidence>
<dbReference type="InterPro" id="IPR014729">
    <property type="entry name" value="Rossmann-like_a/b/a_fold"/>
</dbReference>
<dbReference type="Pfam" id="PF00582">
    <property type="entry name" value="Usp"/>
    <property type="match status" value="2"/>
</dbReference>
<sequence length="284" mass="30270">MMQELSPVGRFETIVVATDGSEYSAAAETAAVDMAKHCDAQLLVTRVVLTNPEYEALVPDRVQQAESEAQKQIDALASKARAEGVHTETILRHGADPYHEVVRVADEKHADVIVIGRRARSDLARLMVGDSTAKVIGLASCSVLVVPRGTQMPEQAILVATDGSRLGDAAAYSAVRLSRRCSLPLTVITVTPPDGTQEQRAEADAALDRVRKAAETEGIRIDARHEQGRRPDEVITAAAAQCQADLIVVGSHGRTGLSRLLMGSVSERVIGNARSPVLVVKAST</sequence>
<dbReference type="STRING" id="713585.THITH_01195"/>
<name>W0DIN5_9GAMM</name>
<protein>
    <submittedName>
        <fullName evidence="3">Universal stress protein</fullName>
    </submittedName>
</protein>
<dbReference type="Proteomes" id="UP000005289">
    <property type="component" value="Chromosome"/>
</dbReference>
<dbReference type="InterPro" id="IPR006015">
    <property type="entry name" value="Universal_stress_UspA"/>
</dbReference>
<comment type="similarity">
    <text evidence="1">Belongs to the universal stress protein A family.</text>
</comment>
<reference evidence="3 4" key="1">
    <citation type="submission" date="2013-12" db="EMBL/GenBank/DDBJ databases">
        <authorList>
            <consortium name="DOE Joint Genome Institute"/>
            <person name="Muyzer G."/>
            <person name="Huntemann M."/>
            <person name="Han J."/>
            <person name="Chen A."/>
            <person name="Kyrpides N."/>
            <person name="Mavromatis K."/>
            <person name="Markowitz V."/>
            <person name="Palaniappan K."/>
            <person name="Ivanova N."/>
            <person name="Schaumberg A."/>
            <person name="Pati A."/>
            <person name="Liolios K."/>
            <person name="Nordberg H.P."/>
            <person name="Cantor M.N."/>
            <person name="Hua S.X."/>
            <person name="Woyke T."/>
        </authorList>
    </citation>
    <scope>NUCLEOTIDE SEQUENCE [LARGE SCALE GENOMIC DNA]</scope>
    <source>
        <strain evidence="3 4">ARh 1</strain>
    </source>
</reference>
<dbReference type="PANTHER" id="PTHR46268">
    <property type="entry name" value="STRESS RESPONSE PROTEIN NHAX"/>
    <property type="match status" value="1"/>
</dbReference>
<keyword evidence="4" id="KW-1185">Reference proteome</keyword>
<dbReference type="Gene3D" id="3.40.50.12370">
    <property type="match status" value="1"/>
</dbReference>
<evidence type="ECO:0000259" key="2">
    <source>
        <dbReference type="Pfam" id="PF00582"/>
    </source>
</evidence>